<accession>A0AAD4W7P9</accession>
<dbReference type="AlphaFoldDB" id="A0AAD4W7P9"/>
<keyword evidence="2" id="KW-1185">Reference proteome</keyword>
<dbReference type="CDD" id="cd09272">
    <property type="entry name" value="RNase_HI_RT_Ty1"/>
    <property type="match status" value="1"/>
</dbReference>
<dbReference type="EMBL" id="JAJFAZ020000003">
    <property type="protein sequence ID" value="KAI5338369.1"/>
    <property type="molecule type" value="Genomic_DNA"/>
</dbReference>
<dbReference type="PANTHER" id="PTHR11439">
    <property type="entry name" value="GAG-POL-RELATED RETROTRANSPOSON"/>
    <property type="match status" value="1"/>
</dbReference>
<organism evidence="1 2">
    <name type="scientific">Prunus dulcis</name>
    <name type="common">Almond</name>
    <name type="synonym">Amygdalus dulcis</name>
    <dbReference type="NCBI Taxonomy" id="3755"/>
    <lineage>
        <taxon>Eukaryota</taxon>
        <taxon>Viridiplantae</taxon>
        <taxon>Streptophyta</taxon>
        <taxon>Embryophyta</taxon>
        <taxon>Tracheophyta</taxon>
        <taxon>Spermatophyta</taxon>
        <taxon>Magnoliopsida</taxon>
        <taxon>eudicotyledons</taxon>
        <taxon>Gunneridae</taxon>
        <taxon>Pentapetalae</taxon>
        <taxon>rosids</taxon>
        <taxon>fabids</taxon>
        <taxon>Rosales</taxon>
        <taxon>Rosaceae</taxon>
        <taxon>Amygdaloideae</taxon>
        <taxon>Amygdaleae</taxon>
        <taxon>Prunus</taxon>
    </lineage>
</organism>
<dbReference type="PANTHER" id="PTHR11439:SF517">
    <property type="entry name" value="CYSTEINE-RICH RLK (RECEPTOR-LIKE PROTEIN KINASE) 8"/>
    <property type="match status" value="1"/>
</dbReference>
<proteinExistence type="predicted"/>
<evidence type="ECO:0000313" key="2">
    <source>
        <dbReference type="Proteomes" id="UP001054821"/>
    </source>
</evidence>
<gene>
    <name evidence="1" type="ORF">L3X38_017640</name>
</gene>
<name>A0AAD4W7P9_PRUDU</name>
<evidence type="ECO:0000313" key="1">
    <source>
        <dbReference type="EMBL" id="KAI5338369.1"/>
    </source>
</evidence>
<comment type="caution">
    <text evidence="1">The sequence shown here is derived from an EMBL/GenBank/DDBJ whole genome shotgun (WGS) entry which is preliminary data.</text>
</comment>
<reference evidence="1 2" key="1">
    <citation type="journal article" date="2022" name="G3 (Bethesda)">
        <title>Whole-genome sequence and methylome profiling of the almond [Prunus dulcis (Mill.) D.A. Webb] cultivar 'Nonpareil'.</title>
        <authorList>
            <person name="D'Amico-Willman K.M."/>
            <person name="Ouma W.Z."/>
            <person name="Meulia T."/>
            <person name="Sideli G.M."/>
            <person name="Gradziel T.M."/>
            <person name="Fresnedo-Ramirez J."/>
        </authorList>
    </citation>
    <scope>NUCLEOTIDE SEQUENCE [LARGE SCALE GENOMIC DNA]</scope>
    <source>
        <strain evidence="1">Clone GOH B32 T37-40</strain>
    </source>
</reference>
<protein>
    <submittedName>
        <fullName evidence="1">Uncharacterized protein</fullName>
    </submittedName>
</protein>
<sequence length="273" mass="29027">MLVHPPPRHRVQGWHNIPAPAIGACDCKAVPVTGPCGSCSIILVVVCSGCSVIPTVVCSGCSAILATVCSGCSAFPAAGGGYTALGGSCKWIRQKKYASEVLERFQMKDCNLVHNPIVLGLKLVKNSSENKKGKAGELIAFSDSDYAGDLDDRKSTTGYVFMLSSGVVSWSSKKQPVVTLSTTEAKFIVATTCACQGLCSAIKLSKNLVLHGRSKHIDVRFHFLHDLARDKVPELSYCQNQEQAANILTKPLKGDGFIKLRGLLGVCSDSVVN</sequence>
<dbReference type="Proteomes" id="UP001054821">
    <property type="component" value="Chromosome 3"/>
</dbReference>